<dbReference type="AlphaFoldDB" id="A0A2W5RXH1"/>
<dbReference type="InterPro" id="IPR000847">
    <property type="entry name" value="LysR_HTH_N"/>
</dbReference>
<dbReference type="SUPFAM" id="SSF53850">
    <property type="entry name" value="Periplasmic binding protein-like II"/>
    <property type="match status" value="1"/>
</dbReference>
<dbReference type="PANTHER" id="PTHR30537:SF80">
    <property type="entry name" value="TRANSCRIPTIONAL REGULATOR"/>
    <property type="match status" value="1"/>
</dbReference>
<dbReference type="InterPro" id="IPR036390">
    <property type="entry name" value="WH_DNA-bd_sf"/>
</dbReference>
<proteinExistence type="inferred from homology"/>
<dbReference type="Proteomes" id="UP000249135">
    <property type="component" value="Unassembled WGS sequence"/>
</dbReference>
<feature type="domain" description="HTH lysR-type" evidence="5">
    <location>
        <begin position="1"/>
        <end position="59"/>
    </location>
</feature>
<accession>A0A2W5RXH1</accession>
<evidence type="ECO:0000256" key="1">
    <source>
        <dbReference type="ARBA" id="ARBA00009437"/>
    </source>
</evidence>
<comment type="caution">
    <text evidence="6">The sequence shown here is derived from an EMBL/GenBank/DDBJ whole genome shotgun (WGS) entry which is preliminary data.</text>
</comment>
<keyword evidence="3" id="KW-0238">DNA-binding</keyword>
<dbReference type="InterPro" id="IPR036388">
    <property type="entry name" value="WH-like_DNA-bd_sf"/>
</dbReference>
<dbReference type="Gene3D" id="3.40.190.290">
    <property type="match status" value="1"/>
</dbReference>
<dbReference type="CDD" id="cd08422">
    <property type="entry name" value="PBP2_CrgA_like"/>
    <property type="match status" value="1"/>
</dbReference>
<evidence type="ECO:0000256" key="4">
    <source>
        <dbReference type="ARBA" id="ARBA00023163"/>
    </source>
</evidence>
<name>A0A2W5RXH1_VARPD</name>
<dbReference type="GO" id="GO:0003677">
    <property type="term" value="F:DNA binding"/>
    <property type="evidence" value="ECO:0007669"/>
    <property type="project" value="UniProtKB-KW"/>
</dbReference>
<evidence type="ECO:0000313" key="6">
    <source>
        <dbReference type="EMBL" id="PZQ75177.1"/>
    </source>
</evidence>
<evidence type="ECO:0000259" key="5">
    <source>
        <dbReference type="PROSITE" id="PS50931"/>
    </source>
</evidence>
<dbReference type="FunFam" id="1.10.10.10:FF:000001">
    <property type="entry name" value="LysR family transcriptional regulator"/>
    <property type="match status" value="1"/>
</dbReference>
<dbReference type="InterPro" id="IPR058163">
    <property type="entry name" value="LysR-type_TF_proteobact-type"/>
</dbReference>
<dbReference type="PRINTS" id="PR00039">
    <property type="entry name" value="HTHLYSR"/>
</dbReference>
<evidence type="ECO:0000313" key="7">
    <source>
        <dbReference type="Proteomes" id="UP000249135"/>
    </source>
</evidence>
<protein>
    <submittedName>
        <fullName evidence="6">LysR family transcriptional regulator</fullName>
    </submittedName>
</protein>
<gene>
    <name evidence="6" type="ORF">DI563_10320</name>
</gene>
<dbReference type="EMBL" id="QFPP01000098">
    <property type="protein sequence ID" value="PZQ75177.1"/>
    <property type="molecule type" value="Genomic_DNA"/>
</dbReference>
<dbReference type="InterPro" id="IPR005119">
    <property type="entry name" value="LysR_subst-bd"/>
</dbReference>
<dbReference type="Gene3D" id="1.10.10.10">
    <property type="entry name" value="Winged helix-like DNA-binding domain superfamily/Winged helix DNA-binding domain"/>
    <property type="match status" value="1"/>
</dbReference>
<organism evidence="6 7">
    <name type="scientific">Variovorax paradoxus</name>
    <dbReference type="NCBI Taxonomy" id="34073"/>
    <lineage>
        <taxon>Bacteria</taxon>
        <taxon>Pseudomonadati</taxon>
        <taxon>Pseudomonadota</taxon>
        <taxon>Betaproteobacteria</taxon>
        <taxon>Burkholderiales</taxon>
        <taxon>Comamonadaceae</taxon>
        <taxon>Variovorax</taxon>
    </lineage>
</organism>
<reference evidence="6 7" key="1">
    <citation type="submission" date="2017-08" db="EMBL/GenBank/DDBJ databases">
        <title>Infants hospitalized years apart are colonized by the same room-sourced microbial strains.</title>
        <authorList>
            <person name="Brooks B."/>
            <person name="Olm M.R."/>
            <person name="Firek B.A."/>
            <person name="Baker R."/>
            <person name="Thomas B.C."/>
            <person name="Morowitz M.J."/>
            <person name="Banfield J.F."/>
        </authorList>
    </citation>
    <scope>NUCLEOTIDE SEQUENCE [LARGE SCALE GENOMIC DNA]</scope>
    <source>
        <strain evidence="6">S2_005_003_R2_41</strain>
    </source>
</reference>
<comment type="similarity">
    <text evidence="1">Belongs to the LysR transcriptional regulatory family.</text>
</comment>
<evidence type="ECO:0000256" key="2">
    <source>
        <dbReference type="ARBA" id="ARBA00023015"/>
    </source>
</evidence>
<evidence type="ECO:0000256" key="3">
    <source>
        <dbReference type="ARBA" id="ARBA00023125"/>
    </source>
</evidence>
<keyword evidence="4" id="KW-0804">Transcription</keyword>
<sequence>MDRLQAMEMFVRVVETGSFSKAAREFNTTQPTVTKQVAAIEARLKVRLLNRNTRGVSLTEAGALYYDKCKAIVREVEEADSVVRLRQTQAQGLLRIGTSVAFGRRVAVPMALAFMKRHPQVQVDLSFEDRYVDLVAQGIDVAIRMGKLADSSLGARFLGTNPWVMVAAPAYLRRAGAPRRAQDLSAHTALIYSSVVGDDVWRLRTPRGEAVTVPVTGRLRSNNLSAVLAAARDGMGIALMPRYVASDSLAHGKLVEVLPDHPLPEQEIHAVFPSPKLVPGKVSSFVAFLQGRFGEGWWEARA</sequence>
<dbReference type="FunFam" id="3.40.190.290:FF:000001">
    <property type="entry name" value="Transcriptional regulator, LysR family"/>
    <property type="match status" value="1"/>
</dbReference>
<dbReference type="PANTHER" id="PTHR30537">
    <property type="entry name" value="HTH-TYPE TRANSCRIPTIONAL REGULATOR"/>
    <property type="match status" value="1"/>
</dbReference>
<keyword evidence="2" id="KW-0805">Transcription regulation</keyword>
<dbReference type="Pfam" id="PF03466">
    <property type="entry name" value="LysR_substrate"/>
    <property type="match status" value="1"/>
</dbReference>
<dbReference type="Pfam" id="PF00126">
    <property type="entry name" value="HTH_1"/>
    <property type="match status" value="1"/>
</dbReference>
<dbReference type="SUPFAM" id="SSF46785">
    <property type="entry name" value="Winged helix' DNA-binding domain"/>
    <property type="match status" value="1"/>
</dbReference>
<dbReference type="PROSITE" id="PS50931">
    <property type="entry name" value="HTH_LYSR"/>
    <property type="match status" value="1"/>
</dbReference>
<dbReference type="GO" id="GO:0003700">
    <property type="term" value="F:DNA-binding transcription factor activity"/>
    <property type="evidence" value="ECO:0007669"/>
    <property type="project" value="InterPro"/>
</dbReference>